<evidence type="ECO:0000313" key="5">
    <source>
        <dbReference type="EMBL" id="CEG07119.1"/>
    </source>
</evidence>
<comment type="function">
    <text evidence="4">Chaperone for NapA, the catalytic subunit of the periplasmic nitrate reductase. It binds directly and specifically to the twin-arginine signal peptide of NapA, preventing premature interaction with the Tat translocase and premature export.</text>
</comment>
<dbReference type="HAMAP" id="MF_02200">
    <property type="entry name" value="NapD"/>
    <property type="match status" value="1"/>
</dbReference>
<dbReference type="AlphaFoldDB" id="A0A090MN60"/>
<dbReference type="GO" id="GO:0005048">
    <property type="term" value="F:signal sequence binding"/>
    <property type="evidence" value="ECO:0007669"/>
    <property type="project" value="UniProtKB-UniRule"/>
</dbReference>
<evidence type="ECO:0000256" key="3">
    <source>
        <dbReference type="ARBA" id="ARBA00023186"/>
    </source>
</evidence>
<dbReference type="GO" id="GO:0005737">
    <property type="term" value="C:cytoplasm"/>
    <property type="evidence" value="ECO:0007669"/>
    <property type="project" value="UniProtKB-SubCell"/>
</dbReference>
<dbReference type="Proteomes" id="UP000035762">
    <property type="component" value="Unassembled WGS sequence"/>
</dbReference>
<comment type="subunit">
    <text evidence="4">Interacts with the cytoplasmic NapA precursor.</text>
</comment>
<dbReference type="PANTHER" id="PTHR38603">
    <property type="entry name" value="CHAPERONE NAPD"/>
    <property type="match status" value="1"/>
</dbReference>
<organism evidence="5 6">
    <name type="scientific">Afipia felis</name>
    <name type="common">Cat scratch disease bacillus</name>
    <dbReference type="NCBI Taxonomy" id="1035"/>
    <lineage>
        <taxon>Bacteria</taxon>
        <taxon>Pseudomonadati</taxon>
        <taxon>Pseudomonadota</taxon>
        <taxon>Alphaproteobacteria</taxon>
        <taxon>Hyphomicrobiales</taxon>
        <taxon>Nitrobacteraceae</taxon>
        <taxon>Afipia</taxon>
    </lineage>
</organism>
<comment type="caution">
    <text evidence="5">The sequence shown here is derived from an EMBL/GenBank/DDBJ whole genome shotgun (WGS) entry which is preliminary data.</text>
</comment>
<comment type="subcellular location">
    <subcellularLocation>
        <location evidence="1 4">Cytoplasm</location>
    </subcellularLocation>
</comment>
<gene>
    <name evidence="4" type="primary">napD</name>
    <name evidence="5" type="ORF">BN961_00500</name>
</gene>
<protein>
    <recommendedName>
        <fullName evidence="4">Chaperone NapD</fullName>
    </recommendedName>
    <alternativeName>
        <fullName evidence="4">NapA signal peptide-binding chaperone NapD</fullName>
    </alternativeName>
</protein>
<dbReference type="GO" id="GO:0051224">
    <property type="term" value="P:negative regulation of protein transport"/>
    <property type="evidence" value="ECO:0007669"/>
    <property type="project" value="UniProtKB-UniRule"/>
</dbReference>
<keyword evidence="6" id="KW-1185">Reference proteome</keyword>
<accession>A0A090MN60</accession>
<evidence type="ECO:0000256" key="1">
    <source>
        <dbReference type="ARBA" id="ARBA00004496"/>
    </source>
</evidence>
<dbReference type="InterPro" id="IPR005623">
    <property type="entry name" value="Chaperone_NapD_NO3_reduct"/>
</dbReference>
<dbReference type="PANTHER" id="PTHR38603:SF1">
    <property type="entry name" value="CHAPERONE NAPD"/>
    <property type="match status" value="1"/>
</dbReference>
<dbReference type="Gene3D" id="3.30.70.920">
    <property type="match status" value="1"/>
</dbReference>
<evidence type="ECO:0000313" key="6">
    <source>
        <dbReference type="Proteomes" id="UP000035762"/>
    </source>
</evidence>
<dbReference type="RefSeq" id="WP_009337303.1">
    <property type="nucleotide sequence ID" value="NZ_CCAZ020000001.1"/>
</dbReference>
<dbReference type="Pfam" id="PF03927">
    <property type="entry name" value="NapD"/>
    <property type="match status" value="1"/>
</dbReference>
<comment type="similarity">
    <text evidence="4">Belongs to the NapD family.</text>
</comment>
<reference evidence="5 6" key="1">
    <citation type="journal article" date="2014" name="Genome Announc.">
        <title>Genome Sequence of Afipia felis Strain 76713, Isolated in Hospital Water Using an Amoeba Co-Culture Procedure.</title>
        <authorList>
            <person name="Benamar S."/>
            <person name="La Scola B."/>
            <person name="Croce O."/>
        </authorList>
    </citation>
    <scope>NUCLEOTIDE SEQUENCE [LARGE SCALE GENOMIC DNA]</scope>
    <source>
        <strain evidence="5 6">76713</strain>
    </source>
</reference>
<evidence type="ECO:0000256" key="2">
    <source>
        <dbReference type="ARBA" id="ARBA00022490"/>
    </source>
</evidence>
<sequence>MSESLSRRSVITGRLADEMIHISSAVVSVLPQNRDDVVRALEAMDGVEVHHMAVSKIVVVMEAHDSGILGSHLAEIATWPGVLSANMVFEQAERFTRIGD</sequence>
<dbReference type="EMBL" id="CCAZ020000001">
    <property type="protein sequence ID" value="CEG07119.1"/>
    <property type="molecule type" value="Genomic_DNA"/>
</dbReference>
<evidence type="ECO:0000256" key="4">
    <source>
        <dbReference type="HAMAP-Rule" id="MF_02200"/>
    </source>
</evidence>
<proteinExistence type="inferred from homology"/>
<keyword evidence="3 4" id="KW-0143">Chaperone</keyword>
<name>A0A090MN60_AFIFE</name>
<dbReference type="STRING" id="1035.BN961_00500"/>
<keyword evidence="2 4" id="KW-0963">Cytoplasm</keyword>
<dbReference type="OrthoDB" id="7306089at2"/>